<evidence type="ECO:0000313" key="1">
    <source>
        <dbReference type="EMBL" id="CAA6822163.1"/>
    </source>
</evidence>
<dbReference type="Pfam" id="PF25212">
    <property type="entry name" value="HVO_A0114"/>
    <property type="match status" value="1"/>
</dbReference>
<dbReference type="InterPro" id="IPR036388">
    <property type="entry name" value="WH-like_DNA-bd_sf"/>
</dbReference>
<accession>A0A6S6U0A0</accession>
<protein>
    <submittedName>
        <fullName evidence="1">Uncharacterized protein</fullName>
    </submittedName>
</protein>
<dbReference type="Gene3D" id="1.10.10.10">
    <property type="entry name" value="Winged helix-like DNA-binding domain superfamily/Winged helix DNA-binding domain"/>
    <property type="match status" value="1"/>
</dbReference>
<dbReference type="InterPro" id="IPR036390">
    <property type="entry name" value="WH_DNA-bd_sf"/>
</dbReference>
<name>A0A6S6U0A0_9GAMM</name>
<gene>
    <name evidence="1" type="ORF">HELGO_WM40369</name>
</gene>
<dbReference type="EMBL" id="CACVAT010000365">
    <property type="protein sequence ID" value="CAA6822163.1"/>
    <property type="molecule type" value="Genomic_DNA"/>
</dbReference>
<dbReference type="AlphaFoldDB" id="A0A6S6U0A0"/>
<sequence length="119" mass="13677">MRELTIRIQDEDSVMQAMQQCFVNTMKTGVYAGEFLSFESPAALFRAITPKRWELIAVLQNLGRVSMRELARQTKRDVHRVYDDVKALKALDIVEQNDKGVCIPFDKIHTDFTLSREAA</sequence>
<proteinExistence type="predicted"/>
<reference evidence="1" key="1">
    <citation type="submission" date="2020-01" db="EMBL/GenBank/DDBJ databases">
        <authorList>
            <person name="Meier V. D."/>
            <person name="Meier V D."/>
        </authorList>
    </citation>
    <scope>NUCLEOTIDE SEQUENCE</scope>
    <source>
        <strain evidence="1">HLG_WM_MAG_09</strain>
    </source>
</reference>
<dbReference type="SUPFAM" id="SSF46785">
    <property type="entry name" value="Winged helix' DNA-binding domain"/>
    <property type="match status" value="1"/>
</dbReference>
<organism evidence="1">
    <name type="scientific">uncultured Thiotrichaceae bacterium</name>
    <dbReference type="NCBI Taxonomy" id="298394"/>
    <lineage>
        <taxon>Bacteria</taxon>
        <taxon>Pseudomonadati</taxon>
        <taxon>Pseudomonadota</taxon>
        <taxon>Gammaproteobacteria</taxon>
        <taxon>Thiotrichales</taxon>
        <taxon>Thiotrichaceae</taxon>
        <taxon>environmental samples</taxon>
    </lineage>
</organism>